<protein>
    <submittedName>
        <fullName evidence="4">Right-handed parallel beta-helix repeat-containing protein</fullName>
    </submittedName>
</protein>
<dbReference type="RefSeq" id="WP_394509985.1">
    <property type="nucleotide sequence ID" value="NZ_JBIGHX010000002.1"/>
</dbReference>
<comment type="caution">
    <text evidence="4">The sequence shown here is derived from an EMBL/GenBank/DDBJ whole genome shotgun (WGS) entry which is preliminary data.</text>
</comment>
<dbReference type="InterPro" id="IPR012334">
    <property type="entry name" value="Pectin_lyas_fold"/>
</dbReference>
<dbReference type="SUPFAM" id="SSF51126">
    <property type="entry name" value="Pectin lyase-like"/>
    <property type="match status" value="1"/>
</dbReference>
<sequence length="620" mass="66805">MTSPTSSRSPLATLGRWAAAVGLLALQAAAPAWAQPSGGPYGPVPQRYAVPKAAHVYFVAPDGKADSAGASASEPTTIESAIARVVTGDAIVMRGGTYRTGGLQLNQGITIQPYLDEVPVLKGTRVAGEWQALPNNVWRTTWAALFPAAPLGWWHADREAMLTPLHRFNNDMVFIDGEALQSAGWPGEVTAKSYYIDYAKGHVYIGANPAGRLVEITAHDVALHRPSREVHGKPSDRLGPQIRGITFTQYAYRAIDIEGKKPATKVSEEPTDDPVGPSPEEQHGKEVVGTLLENVTITHCSRVAGFFRGDKLVIRNSLISDTSTEGIYIIGSSDVLLERNLIRRNNVERLTGYYPAAVKIFNQSHRVVVRDNLVIEQPYSNGVWWDVGNKDGVFVNNHVEGTMAGVFFEISKGLTVAGNVFVNNQQGARILNSSGAKLHHNTFVNSPVLIDRNERSAQGDHFGWHPQTGPDVNERVGHVFEGNLLVADAGVKGPLLRFEQAPLTCGKVTAPMTTRVDGNVYLRAAGSQPLISWAPVPGTACQKNFATLDDFRQAVPGVEARGRALATPDGAVFSSPELRRFELARVPDGVQPLPVPADVRKALGWAAATHLPGALPAQSR</sequence>
<feature type="region of interest" description="Disordered" evidence="1">
    <location>
        <begin position="261"/>
        <end position="283"/>
    </location>
</feature>
<reference evidence="4 5" key="1">
    <citation type="submission" date="2024-08" db="EMBL/GenBank/DDBJ databases">
        <authorList>
            <person name="Lu H."/>
        </authorList>
    </citation>
    <scope>NUCLEOTIDE SEQUENCE [LARGE SCALE GENOMIC DNA]</scope>
    <source>
        <strain evidence="4 5">DXS20W</strain>
    </source>
</reference>
<proteinExistence type="predicted"/>
<feature type="chain" id="PRO_5045223288" evidence="2">
    <location>
        <begin position="35"/>
        <end position="620"/>
    </location>
</feature>
<evidence type="ECO:0000259" key="3">
    <source>
        <dbReference type="Pfam" id="PF13229"/>
    </source>
</evidence>
<organism evidence="4 5">
    <name type="scientific">Pelomonas lactea</name>
    <dbReference type="NCBI Taxonomy" id="3299030"/>
    <lineage>
        <taxon>Bacteria</taxon>
        <taxon>Pseudomonadati</taxon>
        <taxon>Pseudomonadota</taxon>
        <taxon>Betaproteobacteria</taxon>
        <taxon>Burkholderiales</taxon>
        <taxon>Sphaerotilaceae</taxon>
        <taxon>Roseateles</taxon>
    </lineage>
</organism>
<dbReference type="EMBL" id="JBIGHX010000002">
    <property type="protein sequence ID" value="MFG6461126.1"/>
    <property type="molecule type" value="Genomic_DNA"/>
</dbReference>
<dbReference type="InterPro" id="IPR011050">
    <property type="entry name" value="Pectin_lyase_fold/virulence"/>
</dbReference>
<accession>A0ABW7GH44</accession>
<evidence type="ECO:0000256" key="2">
    <source>
        <dbReference type="SAM" id="SignalP"/>
    </source>
</evidence>
<name>A0ABW7GH44_9BURK</name>
<gene>
    <name evidence="4" type="ORF">ACG04Q_06035</name>
</gene>
<evidence type="ECO:0000256" key="1">
    <source>
        <dbReference type="SAM" id="MobiDB-lite"/>
    </source>
</evidence>
<feature type="signal peptide" evidence="2">
    <location>
        <begin position="1"/>
        <end position="34"/>
    </location>
</feature>
<dbReference type="SMART" id="SM00710">
    <property type="entry name" value="PbH1"/>
    <property type="match status" value="5"/>
</dbReference>
<keyword evidence="2" id="KW-0732">Signal</keyword>
<dbReference type="Proteomes" id="UP001606302">
    <property type="component" value="Unassembled WGS sequence"/>
</dbReference>
<evidence type="ECO:0000313" key="4">
    <source>
        <dbReference type="EMBL" id="MFG6461126.1"/>
    </source>
</evidence>
<dbReference type="Gene3D" id="2.160.20.10">
    <property type="entry name" value="Single-stranded right-handed beta-helix, Pectin lyase-like"/>
    <property type="match status" value="2"/>
</dbReference>
<dbReference type="InterPro" id="IPR039448">
    <property type="entry name" value="Beta_helix"/>
</dbReference>
<dbReference type="Pfam" id="PF13229">
    <property type="entry name" value="Beta_helix"/>
    <property type="match status" value="1"/>
</dbReference>
<evidence type="ECO:0000313" key="5">
    <source>
        <dbReference type="Proteomes" id="UP001606302"/>
    </source>
</evidence>
<dbReference type="InterPro" id="IPR006626">
    <property type="entry name" value="PbH1"/>
</dbReference>
<feature type="domain" description="Right handed beta helix" evidence="3">
    <location>
        <begin position="290"/>
        <end position="443"/>
    </location>
</feature>
<keyword evidence="5" id="KW-1185">Reference proteome</keyword>